<name>A0A953IDE0_SYMTR</name>
<feature type="region of interest" description="Disordered" evidence="1">
    <location>
        <begin position="1"/>
        <end position="41"/>
    </location>
</feature>
<reference evidence="2" key="1">
    <citation type="submission" date="2017-11" db="EMBL/GenBank/DDBJ databases">
        <title>Three new genomes from thermophilic consortium.</title>
        <authorList>
            <person name="Quaggio R."/>
            <person name="Amgarten D."/>
            <person name="Setubal J.C."/>
        </authorList>
    </citation>
    <scope>NUCLEOTIDE SEQUENCE</scope>
    <source>
        <strain evidence="2">ZCTH01-B2</strain>
    </source>
</reference>
<dbReference type="AlphaFoldDB" id="A0A953IDE0"/>
<dbReference type="Proteomes" id="UP000732377">
    <property type="component" value="Unassembled WGS sequence"/>
</dbReference>
<evidence type="ECO:0000313" key="2">
    <source>
        <dbReference type="EMBL" id="MBY6277299.1"/>
    </source>
</evidence>
<protein>
    <submittedName>
        <fullName evidence="2">Uncharacterized protein</fullName>
    </submittedName>
</protein>
<evidence type="ECO:0000256" key="1">
    <source>
        <dbReference type="SAM" id="MobiDB-lite"/>
    </source>
</evidence>
<feature type="compositionally biased region" description="Basic residues" evidence="1">
    <location>
        <begin position="1"/>
        <end position="14"/>
    </location>
</feature>
<dbReference type="EMBL" id="PIUK01000159">
    <property type="protein sequence ID" value="MBY6277299.1"/>
    <property type="molecule type" value="Genomic_DNA"/>
</dbReference>
<evidence type="ECO:0000313" key="3">
    <source>
        <dbReference type="Proteomes" id="UP000732377"/>
    </source>
</evidence>
<feature type="compositionally biased region" description="Basic and acidic residues" evidence="1">
    <location>
        <begin position="24"/>
        <end position="33"/>
    </location>
</feature>
<accession>A0A953IDE0</accession>
<sequence>MDQRRKQAVAHRHGCVNDASAGRRAADPDDERSIGVPPKPVQVPQDRVAMYQATMQCSVVIQKTDEVPRGLVTVQVFQQLVEFTSMPAGPKYDKILQPAHLILPLRPRLVHNSA</sequence>
<proteinExistence type="predicted"/>
<comment type="caution">
    <text evidence="2">The sequence shown here is derived from an EMBL/GenBank/DDBJ whole genome shotgun (WGS) entry which is preliminary data.</text>
</comment>
<gene>
    <name evidence="2" type="ORF">CWE10_13990</name>
</gene>
<organism evidence="2 3">
    <name type="scientific">Symbiobacterium thermophilum</name>
    <dbReference type="NCBI Taxonomy" id="2734"/>
    <lineage>
        <taxon>Bacteria</taxon>
        <taxon>Bacillati</taxon>
        <taxon>Bacillota</taxon>
        <taxon>Clostridia</taxon>
        <taxon>Eubacteriales</taxon>
        <taxon>Symbiobacteriaceae</taxon>
        <taxon>Symbiobacterium</taxon>
    </lineage>
</organism>